<evidence type="ECO:0000313" key="2">
    <source>
        <dbReference type="Proteomes" id="UP000029965"/>
    </source>
</evidence>
<dbReference type="Bgee" id="ENSCSAG00000001818">
    <property type="expression patterns" value="Expressed in pituitary gland and 5 other cell types or tissues"/>
</dbReference>
<dbReference type="Ensembl" id="ENSCSAT00000016711.1">
    <property type="protein sequence ID" value="ENSCSAP00000016212.1"/>
    <property type="gene ID" value="ENSCSAG00000001818.1"/>
</dbReference>
<protein>
    <submittedName>
        <fullName evidence="1">Uncharacterized protein</fullName>
    </submittedName>
</protein>
<organism evidence="1 2">
    <name type="scientific">Chlorocebus sabaeus</name>
    <name type="common">Green monkey</name>
    <name type="synonym">Simia sabaea</name>
    <dbReference type="NCBI Taxonomy" id="60711"/>
    <lineage>
        <taxon>Eukaryota</taxon>
        <taxon>Metazoa</taxon>
        <taxon>Chordata</taxon>
        <taxon>Craniata</taxon>
        <taxon>Vertebrata</taxon>
        <taxon>Euteleostomi</taxon>
        <taxon>Mammalia</taxon>
        <taxon>Eutheria</taxon>
        <taxon>Euarchontoglires</taxon>
        <taxon>Primates</taxon>
        <taxon>Haplorrhini</taxon>
        <taxon>Catarrhini</taxon>
        <taxon>Cercopithecidae</taxon>
        <taxon>Cercopithecinae</taxon>
        <taxon>Chlorocebus</taxon>
    </lineage>
</organism>
<proteinExistence type="predicted"/>
<dbReference type="AlphaFoldDB" id="A0A0D9S5S3"/>
<reference evidence="1" key="2">
    <citation type="submission" date="2025-08" db="UniProtKB">
        <authorList>
            <consortium name="Ensembl"/>
        </authorList>
    </citation>
    <scope>IDENTIFICATION</scope>
</reference>
<dbReference type="EMBL" id="AC238858">
    <property type="status" value="NOT_ANNOTATED_CDS"/>
    <property type="molecule type" value="Genomic_DNA"/>
</dbReference>
<sequence>MTPGCLNLCHPPVNLTLPQGGTELKNCLVTGVAPLSTPFLISRGEKHVTTSTRSGHHTPITFTVTSTGSPSGRRCCLVVIKASLIRKRRT</sequence>
<dbReference type="Proteomes" id="UP000029965">
    <property type="component" value="Chromosome 20"/>
</dbReference>
<accession>A0A0D9S5S3</accession>
<reference evidence="1 2" key="1">
    <citation type="submission" date="2014-03" db="EMBL/GenBank/DDBJ databases">
        <authorList>
            <person name="Warren W."/>
            <person name="Wilson R.K."/>
        </authorList>
    </citation>
    <scope>NUCLEOTIDE SEQUENCE</scope>
</reference>
<reference evidence="1" key="3">
    <citation type="submission" date="2025-09" db="UniProtKB">
        <authorList>
            <consortium name="Ensembl"/>
        </authorList>
    </citation>
    <scope>IDENTIFICATION</scope>
</reference>
<evidence type="ECO:0000313" key="1">
    <source>
        <dbReference type="Ensembl" id="ENSCSAP00000016212.1"/>
    </source>
</evidence>
<name>A0A0D9S5S3_CHLSB</name>
<keyword evidence="2" id="KW-1185">Reference proteome</keyword>